<evidence type="ECO:0000259" key="10">
    <source>
        <dbReference type="Pfam" id="PF25467"/>
    </source>
</evidence>
<dbReference type="GO" id="GO:0005524">
    <property type="term" value="F:ATP binding"/>
    <property type="evidence" value="ECO:0007669"/>
    <property type="project" value="UniProtKB-KW"/>
</dbReference>
<dbReference type="Gene3D" id="3.40.50.300">
    <property type="entry name" value="P-loop containing nucleotide triphosphate hydrolases"/>
    <property type="match status" value="1"/>
</dbReference>
<keyword evidence="8" id="KW-0539">Nucleus</keyword>
<keyword evidence="4" id="KW-0808">Transferase</keyword>
<dbReference type="GO" id="GO:0000448">
    <property type="term" value="P:cleavage in ITS2 between 5.8S rRNA and LSU-rRNA of tricistronic rRNA transcript (SSU-rRNA, 5.8S rRNA, LSU-rRNA)"/>
    <property type="evidence" value="ECO:0007669"/>
    <property type="project" value="TreeGrafter"/>
</dbReference>
<keyword evidence="3" id="KW-0698">rRNA processing</keyword>
<evidence type="ECO:0000313" key="11">
    <source>
        <dbReference type="EMBL" id="KAF9609089.1"/>
    </source>
</evidence>
<dbReference type="PANTHER" id="PTHR12755">
    <property type="entry name" value="CLEAVAGE/POLYADENYLATION FACTOR IA SUBUNIT CLP1P"/>
    <property type="match status" value="1"/>
</dbReference>
<keyword evidence="7" id="KW-0067">ATP-binding</keyword>
<gene>
    <name evidence="11" type="ORF">IFM89_013343</name>
</gene>
<evidence type="ECO:0000256" key="8">
    <source>
        <dbReference type="ARBA" id="ARBA00023242"/>
    </source>
</evidence>
<keyword evidence="6" id="KW-0418">Kinase</keyword>
<evidence type="ECO:0008006" key="13">
    <source>
        <dbReference type="Google" id="ProtNLM"/>
    </source>
</evidence>
<evidence type="ECO:0000256" key="3">
    <source>
        <dbReference type="ARBA" id="ARBA00022552"/>
    </source>
</evidence>
<keyword evidence="12" id="KW-1185">Reference proteome</keyword>
<proteinExistence type="inferred from homology"/>
<dbReference type="Pfam" id="PF16575">
    <property type="entry name" value="CLP1_P"/>
    <property type="match status" value="1"/>
</dbReference>
<evidence type="ECO:0000256" key="2">
    <source>
        <dbReference type="ARBA" id="ARBA00011003"/>
    </source>
</evidence>
<comment type="similarity">
    <text evidence="2">Belongs to the Clp1 family. NOL9/GRC3 subfamily.</text>
</comment>
<dbReference type="InterPro" id="IPR027417">
    <property type="entry name" value="P-loop_NTPase"/>
</dbReference>
<dbReference type="InterPro" id="IPR057570">
    <property type="entry name" value="NOL9_C"/>
</dbReference>
<evidence type="ECO:0000256" key="6">
    <source>
        <dbReference type="ARBA" id="ARBA00022777"/>
    </source>
</evidence>
<dbReference type="SUPFAM" id="SSF52540">
    <property type="entry name" value="P-loop containing nucleoside triphosphate hydrolases"/>
    <property type="match status" value="1"/>
</dbReference>
<keyword evidence="5" id="KW-0547">Nucleotide-binding</keyword>
<evidence type="ECO:0000313" key="12">
    <source>
        <dbReference type="Proteomes" id="UP000631114"/>
    </source>
</evidence>
<dbReference type="OrthoDB" id="2405412at2759"/>
<accession>A0A835I1Y9</accession>
<organism evidence="11 12">
    <name type="scientific">Coptis chinensis</name>
    <dbReference type="NCBI Taxonomy" id="261450"/>
    <lineage>
        <taxon>Eukaryota</taxon>
        <taxon>Viridiplantae</taxon>
        <taxon>Streptophyta</taxon>
        <taxon>Embryophyta</taxon>
        <taxon>Tracheophyta</taxon>
        <taxon>Spermatophyta</taxon>
        <taxon>Magnoliopsida</taxon>
        <taxon>Ranunculales</taxon>
        <taxon>Ranunculaceae</taxon>
        <taxon>Coptidoideae</taxon>
        <taxon>Coptis</taxon>
    </lineage>
</organism>
<dbReference type="EMBL" id="JADFTS010000004">
    <property type="protein sequence ID" value="KAF9609089.1"/>
    <property type="molecule type" value="Genomic_DNA"/>
</dbReference>
<dbReference type="Pfam" id="PF25467">
    <property type="entry name" value="NOL9_C"/>
    <property type="match status" value="1"/>
</dbReference>
<dbReference type="InterPro" id="IPR045116">
    <property type="entry name" value="Clp1/Grc3"/>
</dbReference>
<comment type="caution">
    <text evidence="11">The sequence shown here is derived from an EMBL/GenBank/DDBJ whole genome shotgun (WGS) entry which is preliminary data.</text>
</comment>
<sequence>MTETDAIYIPEEWSMAAEKIAYDSITSPPPIAVICGPKNSGKTTFSRHLVTTLIPRYDKVAYLDTDVGQPEFTSPGCLSLCVIDKQDPDDLTILTLKDPERWLFFGDVSSKRDPKTYLDSIFSLYDYFRTKYHMSKENEDQYTGKRMLPLVVNTPGWVKGVGFDILVEMLRYISPTHVVQVRTSSETKNLPTQAFWLDEELQVLDNHIKIYAARQDSRNQSVLVQKDARLLRDLRIISYFRLCFPSEVDFSSFKELAHALASHPPYEVSLSSVKVTHLHCQVPSNEVFRGLNATIVGLAISSAKPSESESCTPWCVGLGIVRGVDPSKDLLYVLTPVPPSILEKVDLLLQGFLQIPIDLLKVNVPSS</sequence>
<name>A0A835I1Y9_9MAGN</name>
<evidence type="ECO:0000256" key="5">
    <source>
        <dbReference type="ARBA" id="ARBA00022741"/>
    </source>
</evidence>
<dbReference type="InterPro" id="IPR032319">
    <property type="entry name" value="CLP1_P"/>
</dbReference>
<dbReference type="PANTHER" id="PTHR12755:SF3">
    <property type="entry name" value="POLYNUCLEOTIDE 5'-HYDROXYL-KINASE NOL9"/>
    <property type="match status" value="1"/>
</dbReference>
<evidence type="ECO:0000259" key="9">
    <source>
        <dbReference type="Pfam" id="PF16575"/>
    </source>
</evidence>
<evidence type="ECO:0000256" key="7">
    <source>
        <dbReference type="ARBA" id="ARBA00022840"/>
    </source>
</evidence>
<dbReference type="AlphaFoldDB" id="A0A835I1Y9"/>
<feature type="domain" description="NOL9 C-terminal" evidence="10">
    <location>
        <begin position="262"/>
        <end position="356"/>
    </location>
</feature>
<feature type="domain" description="Clp1 P-loop" evidence="9">
    <location>
        <begin position="36"/>
        <end position="240"/>
    </location>
</feature>
<dbReference type="GO" id="GO:0005730">
    <property type="term" value="C:nucleolus"/>
    <property type="evidence" value="ECO:0007669"/>
    <property type="project" value="UniProtKB-SubCell"/>
</dbReference>
<reference evidence="11 12" key="1">
    <citation type="submission" date="2020-10" db="EMBL/GenBank/DDBJ databases">
        <title>The Coptis chinensis genome and diversification of protoberbering-type alkaloids.</title>
        <authorList>
            <person name="Wang B."/>
            <person name="Shu S."/>
            <person name="Song C."/>
            <person name="Liu Y."/>
        </authorList>
    </citation>
    <scope>NUCLEOTIDE SEQUENCE [LARGE SCALE GENOMIC DNA]</scope>
    <source>
        <strain evidence="11">HL-2020</strain>
        <tissue evidence="11">Leaf</tissue>
    </source>
</reference>
<dbReference type="Proteomes" id="UP000631114">
    <property type="component" value="Unassembled WGS sequence"/>
</dbReference>
<protein>
    <recommendedName>
        <fullName evidence="13">Polynucleotide 5'-hydroxyl-kinase NOL9</fullName>
    </recommendedName>
</protein>
<evidence type="ECO:0000256" key="1">
    <source>
        <dbReference type="ARBA" id="ARBA00004604"/>
    </source>
</evidence>
<dbReference type="GO" id="GO:0051731">
    <property type="term" value="F:polynucleotide 5'-hydroxyl-kinase activity"/>
    <property type="evidence" value="ECO:0007669"/>
    <property type="project" value="InterPro"/>
</dbReference>
<evidence type="ECO:0000256" key="4">
    <source>
        <dbReference type="ARBA" id="ARBA00022679"/>
    </source>
</evidence>
<comment type="subcellular location">
    <subcellularLocation>
        <location evidence="1">Nucleus</location>
        <location evidence="1">Nucleolus</location>
    </subcellularLocation>
</comment>